<evidence type="ECO:0000313" key="2">
    <source>
        <dbReference type="Proteomes" id="UP000028045"/>
    </source>
</evidence>
<name>A0A084AWR1_STACB</name>
<reference evidence="1 2" key="1">
    <citation type="journal article" date="2014" name="BMC Genomics">
        <title>Comparative genome sequencing reveals chemotype-specific gene clusters in the toxigenic black mold Stachybotrys.</title>
        <authorList>
            <person name="Semeiks J."/>
            <person name="Borek D."/>
            <person name="Otwinowski Z."/>
            <person name="Grishin N.V."/>
        </authorList>
    </citation>
    <scope>NUCLEOTIDE SEQUENCE [LARGE SCALE GENOMIC DNA]</scope>
    <source>
        <strain evidence="2">CBS 109288 / IBT 7711</strain>
    </source>
</reference>
<dbReference type="PANTHER" id="PTHR39153">
    <property type="entry name" value="AGR244WP"/>
    <property type="match status" value="1"/>
</dbReference>
<dbReference type="Proteomes" id="UP000028045">
    <property type="component" value="Unassembled WGS sequence"/>
</dbReference>
<sequence>MSRHDWLNSDEANAANWQAARGAFLGAVKWGSAAVILGTIGYLRSPVYRGTTVQFKVFLQSSAMVAGGIIEADSTLRKYEEQVRRRKRWLRDKAKWEQYEEELLRHAGK</sequence>
<dbReference type="AlphaFoldDB" id="A0A084AWR1"/>
<protein>
    <recommendedName>
        <fullName evidence="3">HIG1 domain-containing protein</fullName>
    </recommendedName>
</protein>
<dbReference type="OrthoDB" id="3979469at2759"/>
<accession>A0A084AWR1</accession>
<evidence type="ECO:0008006" key="3">
    <source>
        <dbReference type="Google" id="ProtNLM"/>
    </source>
</evidence>
<keyword evidence="2" id="KW-1185">Reference proteome</keyword>
<dbReference type="HOGENOM" id="CLU_148205_0_0_1"/>
<gene>
    <name evidence="1" type="ORF">S7711_03721</name>
</gene>
<dbReference type="EMBL" id="KL648513">
    <property type="protein sequence ID" value="KEY69740.1"/>
    <property type="molecule type" value="Genomic_DNA"/>
</dbReference>
<evidence type="ECO:0000313" key="1">
    <source>
        <dbReference type="EMBL" id="KEY69740.1"/>
    </source>
</evidence>
<organism evidence="1 2">
    <name type="scientific">Stachybotrys chartarum (strain CBS 109288 / IBT 7711)</name>
    <name type="common">Toxic black mold</name>
    <name type="synonym">Stilbospora chartarum</name>
    <dbReference type="NCBI Taxonomy" id="1280523"/>
    <lineage>
        <taxon>Eukaryota</taxon>
        <taxon>Fungi</taxon>
        <taxon>Dikarya</taxon>
        <taxon>Ascomycota</taxon>
        <taxon>Pezizomycotina</taxon>
        <taxon>Sordariomycetes</taxon>
        <taxon>Hypocreomycetidae</taxon>
        <taxon>Hypocreales</taxon>
        <taxon>Stachybotryaceae</taxon>
        <taxon>Stachybotrys</taxon>
    </lineage>
</organism>
<dbReference type="InterPro" id="IPR038882">
    <property type="entry name" value="Rcf3"/>
</dbReference>
<proteinExistence type="predicted"/>
<dbReference type="PANTHER" id="PTHR39153:SF1">
    <property type="entry name" value="AGR244WP"/>
    <property type="match status" value="1"/>
</dbReference>